<dbReference type="InterPro" id="IPR036282">
    <property type="entry name" value="Glutathione-S-Trfase_C_sf"/>
</dbReference>
<dbReference type="FunFam" id="1.20.1050.10:FF:000017">
    <property type="entry name" value="Maleylacetoacetate isomerase"/>
    <property type="match status" value="1"/>
</dbReference>
<dbReference type="GO" id="GO:0016034">
    <property type="term" value="F:maleylacetoacetate isomerase activity"/>
    <property type="evidence" value="ECO:0007669"/>
    <property type="project" value="TreeGrafter"/>
</dbReference>
<protein>
    <submittedName>
        <fullName evidence="4">Maleylacetoacetate isomerase</fullName>
    </submittedName>
</protein>
<dbReference type="InterPro" id="IPR036249">
    <property type="entry name" value="Thioredoxin-like_sf"/>
</dbReference>
<dbReference type="PROSITE" id="PS50404">
    <property type="entry name" value="GST_NTER"/>
    <property type="match status" value="1"/>
</dbReference>
<accession>A0A918RWI1</accession>
<dbReference type="GO" id="GO:0004364">
    <property type="term" value="F:glutathione transferase activity"/>
    <property type="evidence" value="ECO:0007669"/>
    <property type="project" value="TreeGrafter"/>
</dbReference>
<comment type="caution">
    <text evidence="4">The sequence shown here is derived from an EMBL/GenBank/DDBJ whole genome shotgun (WGS) entry which is preliminary data.</text>
</comment>
<dbReference type="InterPro" id="IPR034333">
    <property type="entry name" value="GST_Zeta_N"/>
</dbReference>
<dbReference type="SFLD" id="SFLDG00358">
    <property type="entry name" value="Main_(cytGST)"/>
    <property type="match status" value="1"/>
</dbReference>
<dbReference type="AlphaFoldDB" id="A0A918RWI1"/>
<dbReference type="PROSITE" id="PS50405">
    <property type="entry name" value="GST_CTER"/>
    <property type="match status" value="1"/>
</dbReference>
<keyword evidence="4" id="KW-0413">Isomerase</keyword>
<feature type="domain" description="GST C-terminal" evidence="3">
    <location>
        <begin position="87"/>
        <end position="214"/>
    </location>
</feature>
<evidence type="ECO:0000259" key="2">
    <source>
        <dbReference type="PROSITE" id="PS50404"/>
    </source>
</evidence>
<dbReference type="Proteomes" id="UP000614811">
    <property type="component" value="Unassembled WGS sequence"/>
</dbReference>
<evidence type="ECO:0000313" key="4">
    <source>
        <dbReference type="EMBL" id="GHA13751.1"/>
    </source>
</evidence>
<dbReference type="EMBL" id="BMXA01000004">
    <property type="protein sequence ID" value="GHA13751.1"/>
    <property type="molecule type" value="Genomic_DNA"/>
</dbReference>
<dbReference type="RefSeq" id="WP_189401575.1">
    <property type="nucleotide sequence ID" value="NZ_BMXA01000004.1"/>
</dbReference>
<dbReference type="GO" id="GO:0006559">
    <property type="term" value="P:L-phenylalanine catabolic process"/>
    <property type="evidence" value="ECO:0007669"/>
    <property type="project" value="TreeGrafter"/>
</dbReference>
<dbReference type="NCBIfam" id="TIGR01262">
    <property type="entry name" value="maiA"/>
    <property type="match status" value="1"/>
</dbReference>
<dbReference type="InterPro" id="IPR040079">
    <property type="entry name" value="Glutathione_S-Trfase"/>
</dbReference>
<dbReference type="InterPro" id="IPR005955">
    <property type="entry name" value="GST_Zeta"/>
</dbReference>
<dbReference type="InterPro" id="IPR010987">
    <property type="entry name" value="Glutathione-S-Trfase_C-like"/>
</dbReference>
<sequence length="214" mass="24061">MKLASYFRSTAAYRVRIALNLKQIDHSLVPIHLLRNGGEHKQPNYQSQNPEGLVPALFIEDRVLSQSLAILEYLDETHPTPPLLPGDPLDRAYVRGLALSICCDIHPLNNLRVLQYLSGDLNASDEQKNAWYQHWIATGFSALETRLANHDSTGEFCFGDTPSMADLCLVPQVYNANRFNCPLDDYPIIQRINARCLQEPSFTLAAPENQVDAE</sequence>
<dbReference type="SUPFAM" id="SSF52833">
    <property type="entry name" value="Thioredoxin-like"/>
    <property type="match status" value="1"/>
</dbReference>
<reference evidence="4" key="1">
    <citation type="journal article" date="2014" name="Int. J. Syst. Evol. Microbiol.">
        <title>Complete genome sequence of Corynebacterium casei LMG S-19264T (=DSM 44701T), isolated from a smear-ripened cheese.</title>
        <authorList>
            <consortium name="US DOE Joint Genome Institute (JGI-PGF)"/>
            <person name="Walter F."/>
            <person name="Albersmeier A."/>
            <person name="Kalinowski J."/>
            <person name="Ruckert C."/>
        </authorList>
    </citation>
    <scope>NUCLEOTIDE SEQUENCE</scope>
    <source>
        <strain evidence="4">KCTC 12711</strain>
    </source>
</reference>
<dbReference type="PANTHER" id="PTHR42673:SF21">
    <property type="entry name" value="GLUTATHIONE S-TRANSFERASE YFCF"/>
    <property type="match status" value="1"/>
</dbReference>
<name>A0A918RWI1_9GAMM</name>
<dbReference type="Pfam" id="PF13409">
    <property type="entry name" value="GST_N_2"/>
    <property type="match status" value="1"/>
</dbReference>
<dbReference type="PANTHER" id="PTHR42673">
    <property type="entry name" value="MALEYLACETOACETATE ISOMERASE"/>
    <property type="match status" value="1"/>
</dbReference>
<dbReference type="Gene3D" id="3.40.30.10">
    <property type="entry name" value="Glutaredoxin"/>
    <property type="match status" value="1"/>
</dbReference>
<keyword evidence="5" id="KW-1185">Reference proteome</keyword>
<dbReference type="GO" id="GO:0006749">
    <property type="term" value="P:glutathione metabolic process"/>
    <property type="evidence" value="ECO:0007669"/>
    <property type="project" value="TreeGrafter"/>
</dbReference>
<evidence type="ECO:0000259" key="3">
    <source>
        <dbReference type="PROSITE" id="PS50405"/>
    </source>
</evidence>
<dbReference type="Pfam" id="PF13410">
    <property type="entry name" value="GST_C_2"/>
    <property type="match status" value="1"/>
</dbReference>
<reference evidence="4" key="2">
    <citation type="submission" date="2020-09" db="EMBL/GenBank/DDBJ databases">
        <authorList>
            <person name="Sun Q."/>
            <person name="Kim S."/>
        </authorList>
    </citation>
    <scope>NUCLEOTIDE SEQUENCE</scope>
    <source>
        <strain evidence="4">KCTC 12711</strain>
    </source>
</reference>
<evidence type="ECO:0000256" key="1">
    <source>
        <dbReference type="ARBA" id="ARBA00010007"/>
    </source>
</evidence>
<dbReference type="InterPro" id="IPR034330">
    <property type="entry name" value="GST_Zeta_C"/>
</dbReference>
<organism evidence="4 5">
    <name type="scientific">Arenicella chitinivorans</name>
    <dbReference type="NCBI Taxonomy" id="1329800"/>
    <lineage>
        <taxon>Bacteria</taxon>
        <taxon>Pseudomonadati</taxon>
        <taxon>Pseudomonadota</taxon>
        <taxon>Gammaproteobacteria</taxon>
        <taxon>Arenicellales</taxon>
        <taxon>Arenicellaceae</taxon>
        <taxon>Arenicella</taxon>
    </lineage>
</organism>
<proteinExistence type="inferred from homology"/>
<dbReference type="GO" id="GO:0005737">
    <property type="term" value="C:cytoplasm"/>
    <property type="evidence" value="ECO:0007669"/>
    <property type="project" value="InterPro"/>
</dbReference>
<dbReference type="SUPFAM" id="SSF47616">
    <property type="entry name" value="GST C-terminal domain-like"/>
    <property type="match status" value="1"/>
</dbReference>
<gene>
    <name evidence="4" type="ORF">GCM10008090_24370</name>
</gene>
<dbReference type="CDD" id="cd03191">
    <property type="entry name" value="GST_C_Zeta"/>
    <property type="match status" value="1"/>
</dbReference>
<dbReference type="Gene3D" id="1.20.1050.10">
    <property type="match status" value="1"/>
</dbReference>
<comment type="similarity">
    <text evidence="1">Belongs to the GST superfamily. Zeta family.</text>
</comment>
<dbReference type="SFLD" id="SFLDS00019">
    <property type="entry name" value="Glutathione_Transferase_(cytos"/>
    <property type="match status" value="1"/>
</dbReference>
<dbReference type="CDD" id="cd03042">
    <property type="entry name" value="GST_N_Zeta"/>
    <property type="match status" value="1"/>
</dbReference>
<evidence type="ECO:0000313" key="5">
    <source>
        <dbReference type="Proteomes" id="UP000614811"/>
    </source>
</evidence>
<dbReference type="InterPro" id="IPR004045">
    <property type="entry name" value="Glutathione_S-Trfase_N"/>
</dbReference>
<feature type="domain" description="GST N-terminal" evidence="2">
    <location>
        <begin position="1"/>
        <end position="82"/>
    </location>
</feature>